<dbReference type="AlphaFoldDB" id="A0AAV6Q1J2"/>
<feature type="compositionally biased region" description="Basic and acidic residues" evidence="7">
    <location>
        <begin position="192"/>
        <end position="204"/>
    </location>
</feature>
<evidence type="ECO:0000259" key="9">
    <source>
        <dbReference type="Pfam" id="PF05624"/>
    </source>
</evidence>
<evidence type="ECO:0000256" key="1">
    <source>
        <dbReference type="ARBA" id="ARBA00022692"/>
    </source>
</evidence>
<evidence type="ECO:0000256" key="4">
    <source>
        <dbReference type="ARBA" id="ARBA00023157"/>
    </source>
</evidence>
<evidence type="ECO:0000313" key="10">
    <source>
        <dbReference type="EMBL" id="KAG7481900.1"/>
    </source>
</evidence>
<keyword evidence="11" id="KW-1185">Reference proteome</keyword>
<keyword evidence="4" id="KW-1015">Disulfide bond</keyword>
<evidence type="ECO:0000256" key="6">
    <source>
        <dbReference type="ARBA" id="ARBA00046288"/>
    </source>
</evidence>
<evidence type="ECO:0000313" key="11">
    <source>
        <dbReference type="Proteomes" id="UP000693946"/>
    </source>
</evidence>
<dbReference type="GO" id="GO:0016020">
    <property type="term" value="C:membrane"/>
    <property type="evidence" value="ECO:0007669"/>
    <property type="project" value="TreeGrafter"/>
</dbReference>
<evidence type="ECO:0000256" key="2">
    <source>
        <dbReference type="ARBA" id="ARBA00022989"/>
    </source>
</evidence>
<feature type="compositionally biased region" description="Basic and acidic residues" evidence="7">
    <location>
        <begin position="502"/>
        <end position="511"/>
    </location>
</feature>
<reference evidence="10 11" key="1">
    <citation type="journal article" date="2021" name="Sci. Rep.">
        <title>Chromosome anchoring in Senegalese sole (Solea senegalensis) reveals sex-associated markers and genome rearrangements in flatfish.</title>
        <authorList>
            <person name="Guerrero-Cozar I."/>
            <person name="Gomez-Garrido J."/>
            <person name="Berbel C."/>
            <person name="Martinez-Blanch J.F."/>
            <person name="Alioto T."/>
            <person name="Claros M.G."/>
            <person name="Gagnaire P.A."/>
            <person name="Manchado M."/>
        </authorList>
    </citation>
    <scope>NUCLEOTIDE SEQUENCE [LARGE SCALE GENOMIC DNA]</scope>
    <source>
        <strain evidence="10">Sse05_10M</strain>
    </source>
</reference>
<organism evidence="10 11">
    <name type="scientific">Solea senegalensis</name>
    <name type="common">Senegalese sole</name>
    <dbReference type="NCBI Taxonomy" id="28829"/>
    <lineage>
        <taxon>Eukaryota</taxon>
        <taxon>Metazoa</taxon>
        <taxon>Chordata</taxon>
        <taxon>Craniata</taxon>
        <taxon>Vertebrata</taxon>
        <taxon>Euteleostomi</taxon>
        <taxon>Actinopterygii</taxon>
        <taxon>Neopterygii</taxon>
        <taxon>Teleostei</taxon>
        <taxon>Neoteleostei</taxon>
        <taxon>Acanthomorphata</taxon>
        <taxon>Carangaria</taxon>
        <taxon>Pleuronectiformes</taxon>
        <taxon>Pleuronectoidei</taxon>
        <taxon>Soleidae</taxon>
        <taxon>Solea</taxon>
    </lineage>
</organism>
<protein>
    <recommendedName>
        <fullName evidence="9">LISCH7 domain-containing protein</fullName>
    </recommendedName>
</protein>
<dbReference type="InterPro" id="IPR051874">
    <property type="entry name" value="Ig-like_domain-LISCH7"/>
</dbReference>
<feature type="signal peptide" evidence="8">
    <location>
        <begin position="1"/>
        <end position="26"/>
    </location>
</feature>
<keyword evidence="5" id="KW-0393">Immunoglobulin domain</keyword>
<keyword evidence="3" id="KW-0472">Membrane</keyword>
<comment type="caution">
    <text evidence="10">The sequence shown here is derived from an EMBL/GenBank/DDBJ whole genome shotgun (WGS) entry which is preliminary data.</text>
</comment>
<feature type="compositionally biased region" description="Basic and acidic residues" evidence="7">
    <location>
        <begin position="251"/>
        <end position="277"/>
    </location>
</feature>
<feature type="chain" id="PRO_5043910740" description="LISCH7 domain-containing protein" evidence="8">
    <location>
        <begin position="27"/>
        <end position="524"/>
    </location>
</feature>
<sequence length="524" mass="59067">MPEWVFVTAVVLGSVLFLLLLGVCWCQCCPHSCCCYVSCWCCPDTCCCPRHLYEAGKGIKTGTTTPQTPAYPPYFVSGVPTMVPIAPPSLVDKMSSVPPSDGSILTAVPMHAVGVPYRVPSSQDQNSLRVLQYVEKQLAHFNPARSSNHQSCSLSELSSLHDGEPGFRQTYRNIQLKALPTIPDHNPQPEPQRYRENRSPEPQHYHNKVPSPQRHRDEHSSEPRRCQEEPPDSPLRRYSNDPPSSSQSRRLGRDQQKQNHIKEDNHNRWNPRSEHLQRKTYRTAGRSGSLEELEEFASCYKQRGGRGAGKEEEEHGDYEREFLEYSRYPSYRNGPSQHYYNDENGLDDNGDHEDHPRQSKKNERNISPLSSPQKRKGIRDSDHPAPPPLRVHPPSTSSQEKDYDGTFLNSLLDRKSKLRGVGQGKSGSRGEEDSDTPSKSSSKKSSGESSRHCSRSPSNRPEVDSLSPYPDTARSRTDRPTPRPLPANLCLSQPHAFSQTNGREETRDKSVKVNTLLSRDSLIV</sequence>
<evidence type="ECO:0000256" key="3">
    <source>
        <dbReference type="ARBA" id="ARBA00023136"/>
    </source>
</evidence>
<evidence type="ECO:0000256" key="5">
    <source>
        <dbReference type="ARBA" id="ARBA00023319"/>
    </source>
</evidence>
<dbReference type="GO" id="GO:0031016">
    <property type="term" value="P:pancreas development"/>
    <property type="evidence" value="ECO:0007669"/>
    <property type="project" value="TreeGrafter"/>
</dbReference>
<feature type="compositionally biased region" description="Basic and acidic residues" evidence="7">
    <location>
        <begin position="308"/>
        <end position="324"/>
    </location>
</feature>
<comment type="subcellular location">
    <subcellularLocation>
        <location evidence="6">Endomembrane system</location>
        <topology evidence="6">Single-pass type I membrane protein</topology>
    </subcellularLocation>
</comment>
<feature type="compositionally biased region" description="Basic and acidic residues" evidence="7">
    <location>
        <begin position="214"/>
        <end position="239"/>
    </location>
</feature>
<name>A0AAV6Q1J2_SOLSE</name>
<gene>
    <name evidence="10" type="ORF">JOB18_007665</name>
</gene>
<evidence type="ECO:0000256" key="7">
    <source>
        <dbReference type="SAM" id="MobiDB-lite"/>
    </source>
</evidence>
<dbReference type="Proteomes" id="UP000693946">
    <property type="component" value="Linkage Group LG7"/>
</dbReference>
<keyword evidence="2" id="KW-1133">Transmembrane helix</keyword>
<proteinExistence type="predicted"/>
<dbReference type="PANTHER" id="PTHR15923">
    <property type="entry name" value="TRANSMEMBRANE AND IMMUNOGLOBULIN DOMAIN-CONTAINING PROTEIN"/>
    <property type="match status" value="1"/>
</dbReference>
<dbReference type="EMBL" id="JAGKHQ010000019">
    <property type="protein sequence ID" value="KAG7481900.1"/>
    <property type="molecule type" value="Genomic_DNA"/>
</dbReference>
<dbReference type="InterPro" id="IPR008664">
    <property type="entry name" value="LISCH7"/>
</dbReference>
<dbReference type="GO" id="GO:0012505">
    <property type="term" value="C:endomembrane system"/>
    <property type="evidence" value="ECO:0007669"/>
    <property type="project" value="UniProtKB-SubCell"/>
</dbReference>
<keyword evidence="8" id="KW-0732">Signal</keyword>
<dbReference type="Pfam" id="PF05624">
    <property type="entry name" value="LSR"/>
    <property type="match status" value="1"/>
</dbReference>
<accession>A0AAV6Q1J2</accession>
<feature type="compositionally biased region" description="Basic and acidic residues" evidence="7">
    <location>
        <begin position="352"/>
        <end position="364"/>
    </location>
</feature>
<feature type="region of interest" description="Disordered" evidence="7">
    <location>
        <begin position="178"/>
        <end position="512"/>
    </location>
</feature>
<keyword evidence="1" id="KW-0812">Transmembrane</keyword>
<dbReference type="PANTHER" id="PTHR15923:SF7">
    <property type="entry name" value="IMMUNOGLOBULIN-LIKE DOMAIN-CONTAINING RECEPTOR 2 ISOFORM X1"/>
    <property type="match status" value="1"/>
</dbReference>
<feature type="domain" description="LISCH7" evidence="9">
    <location>
        <begin position="3"/>
        <end position="50"/>
    </location>
</feature>
<evidence type="ECO:0000256" key="8">
    <source>
        <dbReference type="SAM" id="SignalP"/>
    </source>
</evidence>